<feature type="transmembrane region" description="Helical" evidence="8">
    <location>
        <begin position="274"/>
        <end position="298"/>
    </location>
</feature>
<dbReference type="GO" id="GO:0009103">
    <property type="term" value="P:lipopolysaccharide biosynthetic process"/>
    <property type="evidence" value="ECO:0007669"/>
    <property type="project" value="UniProtKB-KW"/>
</dbReference>
<evidence type="ECO:0000256" key="1">
    <source>
        <dbReference type="ARBA" id="ARBA00022475"/>
    </source>
</evidence>
<dbReference type="SUPFAM" id="SSF53448">
    <property type="entry name" value="Nucleotide-diphospho-sugar transferases"/>
    <property type="match status" value="1"/>
</dbReference>
<evidence type="ECO:0000256" key="3">
    <source>
        <dbReference type="ARBA" id="ARBA00022679"/>
    </source>
</evidence>
<feature type="domain" description="Glycosyltransferase 2-like" evidence="9">
    <location>
        <begin position="11"/>
        <end position="102"/>
    </location>
</feature>
<evidence type="ECO:0000313" key="10">
    <source>
        <dbReference type="EMBL" id="EFW05259.1"/>
    </source>
</evidence>
<dbReference type="InterPro" id="IPR029044">
    <property type="entry name" value="Nucleotide-diphossugar_trans"/>
</dbReference>
<dbReference type="PANTHER" id="PTHR48090">
    <property type="entry name" value="UNDECAPRENYL-PHOSPHATE 4-DEOXY-4-FORMAMIDO-L-ARABINOSE TRANSFERASE-RELATED"/>
    <property type="match status" value="1"/>
</dbReference>
<proteinExistence type="predicted"/>
<dbReference type="Pfam" id="PF00535">
    <property type="entry name" value="Glycos_transf_2"/>
    <property type="match status" value="1"/>
</dbReference>
<keyword evidence="11" id="KW-1185">Reference proteome</keyword>
<dbReference type="STRING" id="100884.GCA_000269565_03253"/>
<dbReference type="Proteomes" id="UP000003157">
    <property type="component" value="Unassembled WGS sequence"/>
</dbReference>
<evidence type="ECO:0000256" key="8">
    <source>
        <dbReference type="SAM" id="Phobius"/>
    </source>
</evidence>
<accession>E7G9G5</accession>
<dbReference type="eggNOG" id="COG1215">
    <property type="taxonomic scope" value="Bacteria"/>
</dbReference>
<dbReference type="InterPro" id="IPR001173">
    <property type="entry name" value="Glyco_trans_2-like"/>
</dbReference>
<dbReference type="OrthoDB" id="9807778at2"/>
<protein>
    <recommendedName>
        <fullName evidence="9">Glycosyltransferase 2-like domain-containing protein</fullName>
    </recommendedName>
</protein>
<organism evidence="10 11">
    <name type="scientific">Coprobacillus cateniformis</name>
    <dbReference type="NCBI Taxonomy" id="100884"/>
    <lineage>
        <taxon>Bacteria</taxon>
        <taxon>Bacillati</taxon>
        <taxon>Bacillota</taxon>
        <taxon>Erysipelotrichia</taxon>
        <taxon>Erysipelotrichales</taxon>
        <taxon>Coprobacillaceae</taxon>
        <taxon>Coprobacillus</taxon>
    </lineage>
</organism>
<dbReference type="PANTHER" id="PTHR48090:SF3">
    <property type="entry name" value="UNDECAPRENYL-PHOSPHATE 4-DEOXY-4-FORMAMIDO-L-ARABINOSE TRANSFERASE"/>
    <property type="match status" value="1"/>
</dbReference>
<keyword evidence="4 8" id="KW-0812">Transmembrane</keyword>
<evidence type="ECO:0000313" key="11">
    <source>
        <dbReference type="Proteomes" id="UP000003157"/>
    </source>
</evidence>
<keyword evidence="5" id="KW-0448">Lipopolysaccharide biosynthesis</keyword>
<keyword evidence="7 8" id="KW-0472">Membrane</keyword>
<keyword evidence="1" id="KW-1003">Cell membrane</keyword>
<sequence>MEINKEKNFISAVVYTYNNEEVVIPFFKLLLRTLDNHFEKYEIICVNDDSHDSSVKWIEEFCDNIQHSIITVLNMSYYQGVEKAMHAGVDLSIGDFVYEFDSMILDYDEDEIMNIYYKSLEGYDIVGASPNSSAKISSSLFYRFYNHYTNSDNKLVSERFRILSRRGINRVQSMAKTTPYRKSIYANCGLKYITIKYQSVSKNSNKLSHNQEKLRWNTAIDTMILFTDIGYKISFFLTGIMMLTTLFTGVYAIYVFSHSTPIAGWTTTMLVLSFSFFGIFAVLTIVIKYLSIIVNLIFNKQKYVVESIHKITR</sequence>
<keyword evidence="2" id="KW-0328">Glycosyltransferase</keyword>
<dbReference type="GeneID" id="78231035"/>
<dbReference type="EMBL" id="ADKX01000026">
    <property type="protein sequence ID" value="EFW05259.1"/>
    <property type="molecule type" value="Genomic_DNA"/>
</dbReference>
<keyword evidence="6 8" id="KW-1133">Transmembrane helix</keyword>
<dbReference type="GO" id="GO:0099621">
    <property type="term" value="F:undecaprenyl-phosphate 4-deoxy-4-formamido-L-arabinose transferase activity"/>
    <property type="evidence" value="ECO:0007669"/>
    <property type="project" value="TreeGrafter"/>
</dbReference>
<keyword evidence="3" id="KW-0808">Transferase</keyword>
<dbReference type="HOGENOM" id="CLU_033536_5_0_9"/>
<reference evidence="10 11" key="1">
    <citation type="submission" date="2010-12" db="EMBL/GenBank/DDBJ databases">
        <title>The Genome Sequence of Coprobacillus sp. strain 29_1.</title>
        <authorList>
            <consortium name="The Broad Institute Genome Sequencing Platform"/>
            <person name="Earl A."/>
            <person name="Ward D."/>
            <person name="Feldgarden M."/>
            <person name="Gevers D."/>
            <person name="Daigneault M."/>
            <person name="Sibley C.D."/>
            <person name="White A."/>
            <person name="Strauss J."/>
            <person name="Allen-Vercoe E."/>
            <person name="Young S.K."/>
            <person name="Zeng Q."/>
            <person name="Gargeya S."/>
            <person name="Fitzgerald M."/>
            <person name="Haas B."/>
            <person name="Abouelleil A."/>
            <person name="Alvarado L."/>
            <person name="Arachchi H.M."/>
            <person name="Berlin A."/>
            <person name="Brown A."/>
            <person name="Chapman S.B."/>
            <person name="Chen Z."/>
            <person name="Dunbar C."/>
            <person name="Freedman E."/>
            <person name="Gearin G."/>
            <person name="Gellesch M."/>
            <person name="Goldberg J."/>
            <person name="Griggs A."/>
            <person name="Gujja S."/>
            <person name="Heilman E."/>
            <person name="Heiman D."/>
            <person name="Howarth C."/>
            <person name="Larson L."/>
            <person name="Lui A."/>
            <person name="MacDonald P.J.P."/>
            <person name="Mehta T."/>
            <person name="Montmayeur A."/>
            <person name="Murphy C."/>
            <person name="Neiman D."/>
            <person name="Pearson M."/>
            <person name="Priest M."/>
            <person name="Roberts A."/>
            <person name="Saif S."/>
            <person name="Shea T."/>
            <person name="Shenoy N."/>
            <person name="Sisk P."/>
            <person name="Stolte C."/>
            <person name="Sykes S."/>
            <person name="White J."/>
            <person name="Yandava C."/>
            <person name="Nusbaum C."/>
            <person name="Birren B."/>
        </authorList>
    </citation>
    <scope>NUCLEOTIDE SEQUENCE [LARGE SCALE GENOMIC DNA]</scope>
    <source>
        <strain evidence="10 11">29_1</strain>
    </source>
</reference>
<feature type="transmembrane region" description="Helical" evidence="8">
    <location>
        <begin position="233"/>
        <end position="254"/>
    </location>
</feature>
<dbReference type="InterPro" id="IPR050256">
    <property type="entry name" value="Glycosyltransferase_2"/>
</dbReference>
<evidence type="ECO:0000256" key="5">
    <source>
        <dbReference type="ARBA" id="ARBA00022985"/>
    </source>
</evidence>
<evidence type="ECO:0000259" key="9">
    <source>
        <dbReference type="Pfam" id="PF00535"/>
    </source>
</evidence>
<dbReference type="Gene3D" id="3.90.550.10">
    <property type="entry name" value="Spore Coat Polysaccharide Biosynthesis Protein SpsA, Chain A"/>
    <property type="match status" value="1"/>
</dbReference>
<evidence type="ECO:0000256" key="4">
    <source>
        <dbReference type="ARBA" id="ARBA00022692"/>
    </source>
</evidence>
<comment type="caution">
    <text evidence="10">The sequence shown here is derived from an EMBL/GenBank/DDBJ whole genome shotgun (WGS) entry which is preliminary data.</text>
</comment>
<dbReference type="RefSeq" id="WP_008788519.1">
    <property type="nucleotide sequence ID" value="NZ_AKCB01000003.1"/>
</dbReference>
<dbReference type="GO" id="GO:0005886">
    <property type="term" value="C:plasma membrane"/>
    <property type="evidence" value="ECO:0007669"/>
    <property type="project" value="TreeGrafter"/>
</dbReference>
<evidence type="ECO:0000256" key="7">
    <source>
        <dbReference type="ARBA" id="ARBA00023136"/>
    </source>
</evidence>
<dbReference type="AlphaFoldDB" id="E7G9G5"/>
<evidence type="ECO:0000256" key="6">
    <source>
        <dbReference type="ARBA" id="ARBA00022989"/>
    </source>
</evidence>
<evidence type="ECO:0000256" key="2">
    <source>
        <dbReference type="ARBA" id="ARBA00022676"/>
    </source>
</evidence>
<gene>
    <name evidence="10" type="ORF">HMPREF9488_01403</name>
</gene>
<name>E7G9G5_9FIRM</name>